<evidence type="ECO:0000313" key="2">
    <source>
        <dbReference type="EMBL" id="TGK95576.1"/>
    </source>
</evidence>
<dbReference type="OrthoDB" id="334446at2"/>
<dbReference type="AlphaFoldDB" id="A0A2M9XZ65"/>
<keyword evidence="1" id="KW-0732">Signal</keyword>
<comment type="caution">
    <text evidence="2">The sequence shown here is derived from an EMBL/GenBank/DDBJ whole genome shotgun (WGS) entry which is preliminary data.</text>
</comment>
<dbReference type="Proteomes" id="UP000297891">
    <property type="component" value="Unassembled WGS sequence"/>
</dbReference>
<sequence length="89" mass="9541">MKKIFLLGIIVFLSNCVTAGKVGYLVPAENDSAELSETVLGEKCGTIIVGIYDDVFASAKAKGNVKNQNVGLLWSNEFASACAQMRKLK</sequence>
<gene>
    <name evidence="2" type="ORF">EHQ30_02765</name>
</gene>
<name>A0A2M9XZ65_9LEPT</name>
<dbReference type="EMBL" id="RQFP01000001">
    <property type="protein sequence ID" value="TGK95576.1"/>
    <property type="molecule type" value="Genomic_DNA"/>
</dbReference>
<protein>
    <recommendedName>
        <fullName evidence="4">Lipoprotein</fullName>
    </recommendedName>
</protein>
<dbReference type="RefSeq" id="WP_100791819.1">
    <property type="nucleotide sequence ID" value="NZ_NPDQ01000007.1"/>
</dbReference>
<feature type="signal peptide" evidence="1">
    <location>
        <begin position="1"/>
        <end position="19"/>
    </location>
</feature>
<reference evidence="2" key="1">
    <citation type="journal article" date="2019" name="PLoS Negl. Trop. Dis.">
        <title>Revisiting the worldwide diversity of Leptospira species in the environment.</title>
        <authorList>
            <person name="Vincent A.T."/>
            <person name="Schiettekatte O."/>
            <person name="Bourhy P."/>
            <person name="Veyrier F.J."/>
            <person name="Picardeau M."/>
        </authorList>
    </citation>
    <scope>NUCLEOTIDE SEQUENCE [LARGE SCALE GENOMIC DNA]</scope>
    <source>
        <strain evidence="2">201800277</strain>
    </source>
</reference>
<accession>A0A2M9XZ65</accession>
<proteinExistence type="predicted"/>
<evidence type="ECO:0000256" key="1">
    <source>
        <dbReference type="SAM" id="SignalP"/>
    </source>
</evidence>
<keyword evidence="3" id="KW-1185">Reference proteome</keyword>
<evidence type="ECO:0000313" key="3">
    <source>
        <dbReference type="Proteomes" id="UP000297891"/>
    </source>
</evidence>
<evidence type="ECO:0008006" key="4">
    <source>
        <dbReference type="Google" id="ProtNLM"/>
    </source>
</evidence>
<feature type="chain" id="PRO_5044383704" description="Lipoprotein" evidence="1">
    <location>
        <begin position="20"/>
        <end position="89"/>
    </location>
</feature>
<organism evidence="2 3">
    <name type="scientific">Leptospira brenneri</name>
    <dbReference type="NCBI Taxonomy" id="2023182"/>
    <lineage>
        <taxon>Bacteria</taxon>
        <taxon>Pseudomonadati</taxon>
        <taxon>Spirochaetota</taxon>
        <taxon>Spirochaetia</taxon>
        <taxon>Leptospirales</taxon>
        <taxon>Leptospiraceae</taxon>
        <taxon>Leptospira</taxon>
    </lineage>
</organism>